<dbReference type="AlphaFoldDB" id="A0A7I4CMI2"/>
<reference evidence="1 2" key="2">
    <citation type="journal article" date="2018" name="Plant J.">
        <title>The Physcomitrella patens chromosome-scale assembly reveals moss genome structure and evolution.</title>
        <authorList>
            <person name="Lang D."/>
            <person name="Ullrich K.K."/>
            <person name="Murat F."/>
            <person name="Fuchs J."/>
            <person name="Jenkins J."/>
            <person name="Haas F.B."/>
            <person name="Piednoel M."/>
            <person name="Gundlach H."/>
            <person name="Van Bel M."/>
            <person name="Meyberg R."/>
            <person name="Vives C."/>
            <person name="Morata J."/>
            <person name="Symeonidi A."/>
            <person name="Hiss M."/>
            <person name="Muchero W."/>
            <person name="Kamisugi Y."/>
            <person name="Saleh O."/>
            <person name="Blanc G."/>
            <person name="Decker E.L."/>
            <person name="van Gessel N."/>
            <person name="Grimwood J."/>
            <person name="Hayes R.D."/>
            <person name="Graham S.W."/>
            <person name="Gunter L.E."/>
            <person name="McDaniel S.F."/>
            <person name="Hoernstein S.N.W."/>
            <person name="Larsson A."/>
            <person name="Li F.W."/>
            <person name="Perroud P.F."/>
            <person name="Phillips J."/>
            <person name="Ranjan P."/>
            <person name="Rokshar D.S."/>
            <person name="Rothfels C.J."/>
            <person name="Schneider L."/>
            <person name="Shu S."/>
            <person name="Stevenson D.W."/>
            <person name="Thummler F."/>
            <person name="Tillich M."/>
            <person name="Villarreal Aguilar J.C."/>
            <person name="Widiez T."/>
            <person name="Wong G.K."/>
            <person name="Wymore A."/>
            <person name="Zhang Y."/>
            <person name="Zimmer A.D."/>
            <person name="Quatrano R.S."/>
            <person name="Mayer K.F.X."/>
            <person name="Goodstein D."/>
            <person name="Casacuberta J.M."/>
            <person name="Vandepoele K."/>
            <person name="Reski R."/>
            <person name="Cuming A.C."/>
            <person name="Tuskan G.A."/>
            <person name="Maumus F."/>
            <person name="Salse J."/>
            <person name="Schmutz J."/>
            <person name="Rensing S.A."/>
        </authorList>
    </citation>
    <scope>NUCLEOTIDE SEQUENCE [LARGE SCALE GENOMIC DNA]</scope>
    <source>
        <strain evidence="1 2">cv. Gransden 2004</strain>
    </source>
</reference>
<dbReference type="Proteomes" id="UP000006727">
    <property type="component" value="Chromosome 23"/>
</dbReference>
<reference evidence="1" key="3">
    <citation type="submission" date="2020-12" db="UniProtKB">
        <authorList>
            <consortium name="EnsemblPlants"/>
        </authorList>
    </citation>
    <scope>IDENTIFICATION</scope>
</reference>
<accession>A0A7I4CMI2</accession>
<dbReference type="EnsemblPlants" id="Pp3c23_20080V3.2">
    <property type="protein sequence ID" value="Pp3c23_20080V3.2"/>
    <property type="gene ID" value="Pp3c23_20080"/>
</dbReference>
<gene>
    <name evidence="1" type="primary">LOC112275954</name>
</gene>
<evidence type="ECO:0000313" key="1">
    <source>
        <dbReference type="EnsemblPlants" id="Pp3c23_20080V3.2"/>
    </source>
</evidence>
<organism evidence="1 2">
    <name type="scientific">Physcomitrium patens</name>
    <name type="common">Spreading-leaved earth moss</name>
    <name type="synonym">Physcomitrella patens</name>
    <dbReference type="NCBI Taxonomy" id="3218"/>
    <lineage>
        <taxon>Eukaryota</taxon>
        <taxon>Viridiplantae</taxon>
        <taxon>Streptophyta</taxon>
        <taxon>Embryophyta</taxon>
        <taxon>Bryophyta</taxon>
        <taxon>Bryophytina</taxon>
        <taxon>Bryopsida</taxon>
        <taxon>Funariidae</taxon>
        <taxon>Funariales</taxon>
        <taxon>Funariaceae</taxon>
        <taxon>Physcomitrium</taxon>
    </lineage>
</organism>
<keyword evidence="2" id="KW-1185">Reference proteome</keyword>
<evidence type="ECO:0000313" key="2">
    <source>
        <dbReference type="Proteomes" id="UP000006727"/>
    </source>
</evidence>
<dbReference type="Gramene" id="Pp3c23_20080V3.2">
    <property type="protein sequence ID" value="Pp3c23_20080V3.2"/>
    <property type="gene ID" value="Pp3c23_20080"/>
</dbReference>
<name>A0A7I4CMI2_PHYPA</name>
<reference evidence="1 2" key="1">
    <citation type="journal article" date="2008" name="Science">
        <title>The Physcomitrella genome reveals evolutionary insights into the conquest of land by plants.</title>
        <authorList>
            <person name="Rensing S."/>
            <person name="Lang D."/>
            <person name="Zimmer A."/>
            <person name="Terry A."/>
            <person name="Salamov A."/>
            <person name="Shapiro H."/>
            <person name="Nishiyama T."/>
            <person name="Perroud P.-F."/>
            <person name="Lindquist E."/>
            <person name="Kamisugi Y."/>
            <person name="Tanahashi T."/>
            <person name="Sakakibara K."/>
            <person name="Fujita T."/>
            <person name="Oishi K."/>
            <person name="Shin-I T."/>
            <person name="Kuroki Y."/>
            <person name="Toyoda A."/>
            <person name="Suzuki Y."/>
            <person name="Hashimoto A."/>
            <person name="Yamaguchi K."/>
            <person name="Sugano A."/>
            <person name="Kohara Y."/>
            <person name="Fujiyama A."/>
            <person name="Anterola A."/>
            <person name="Aoki S."/>
            <person name="Ashton N."/>
            <person name="Barbazuk W.B."/>
            <person name="Barker E."/>
            <person name="Bennetzen J."/>
            <person name="Bezanilla M."/>
            <person name="Blankenship R."/>
            <person name="Cho S.H."/>
            <person name="Dutcher S."/>
            <person name="Estelle M."/>
            <person name="Fawcett J.A."/>
            <person name="Gundlach H."/>
            <person name="Hanada K."/>
            <person name="Heyl A."/>
            <person name="Hicks K.A."/>
            <person name="Hugh J."/>
            <person name="Lohr M."/>
            <person name="Mayer K."/>
            <person name="Melkozernov A."/>
            <person name="Murata T."/>
            <person name="Nelson D."/>
            <person name="Pils B."/>
            <person name="Prigge M."/>
            <person name="Reiss B."/>
            <person name="Renner T."/>
            <person name="Rombauts S."/>
            <person name="Rushton P."/>
            <person name="Sanderfoot A."/>
            <person name="Schween G."/>
            <person name="Shiu S.-H."/>
            <person name="Stueber K."/>
            <person name="Theodoulou F.L."/>
            <person name="Tu H."/>
            <person name="Van de Peer Y."/>
            <person name="Verrier P.J."/>
            <person name="Waters E."/>
            <person name="Wood A."/>
            <person name="Yang L."/>
            <person name="Cove D."/>
            <person name="Cuming A."/>
            <person name="Hasebe M."/>
            <person name="Lucas S."/>
            <person name="Mishler D.B."/>
            <person name="Reski R."/>
            <person name="Grigoriev I."/>
            <person name="Quatrano R.S."/>
            <person name="Boore J.L."/>
        </authorList>
    </citation>
    <scope>NUCLEOTIDE SEQUENCE [LARGE SCALE GENOMIC DNA]</scope>
    <source>
        <strain evidence="1 2">cv. Gransden 2004</strain>
    </source>
</reference>
<proteinExistence type="predicted"/>
<sequence>MASGRIWVRLRKVILQLVRSRERPENAGKILDSSQLKFIQGLRIEVLDTAPTTLCCVIGRTLTWDLVEFQKKISLTTTRCQESDEQRIWAATSFLTQIRGSSCHFLIPKLTPSLLTAFDLDFHLVVLSS</sequence>
<dbReference type="EMBL" id="ABEU02000023">
    <property type="status" value="NOT_ANNOTATED_CDS"/>
    <property type="molecule type" value="Genomic_DNA"/>
</dbReference>
<protein>
    <submittedName>
        <fullName evidence="1">Uncharacterized protein</fullName>
    </submittedName>
</protein>